<evidence type="ECO:0000256" key="1">
    <source>
        <dbReference type="ARBA" id="ARBA00022729"/>
    </source>
</evidence>
<evidence type="ECO:0000256" key="2">
    <source>
        <dbReference type="SAM" id="SignalP"/>
    </source>
</evidence>
<feature type="chain" id="PRO_5045681642" evidence="2">
    <location>
        <begin position="22"/>
        <end position="277"/>
    </location>
</feature>
<name>A0ABT3BKZ5_9RHOB</name>
<accession>A0ABT3BKZ5</accession>
<dbReference type="EMBL" id="JALIEB010000033">
    <property type="protein sequence ID" value="MCV3274242.1"/>
    <property type="molecule type" value="Genomic_DNA"/>
</dbReference>
<feature type="domain" description="Peptidase S1" evidence="3">
    <location>
        <begin position="26"/>
        <end position="241"/>
    </location>
</feature>
<dbReference type="InterPro" id="IPR001314">
    <property type="entry name" value="Peptidase_S1A"/>
</dbReference>
<keyword evidence="5" id="KW-1185">Reference proteome</keyword>
<dbReference type="Proteomes" id="UP001208690">
    <property type="component" value="Unassembled WGS sequence"/>
</dbReference>
<evidence type="ECO:0000259" key="3">
    <source>
        <dbReference type="PROSITE" id="PS50240"/>
    </source>
</evidence>
<dbReference type="PROSITE" id="PS00134">
    <property type="entry name" value="TRYPSIN_HIS"/>
    <property type="match status" value="1"/>
</dbReference>
<dbReference type="Gene3D" id="2.40.10.10">
    <property type="entry name" value="Trypsin-like serine proteases"/>
    <property type="match status" value="2"/>
</dbReference>
<dbReference type="InterPro" id="IPR018114">
    <property type="entry name" value="TRYPSIN_HIS"/>
</dbReference>
<sequence length="277" mass="30067">MGRMFWGALALLIAVVPAAQAQQNTALRGLGTANEALVWQAVGRLDMDARGFCTGTLIAPDLVLTAAHCVYDRRTGQAFAPADLTFRAGLRNGEAVAERAVVQIEAHRGYDPARGVEVRNIRHDVALLRLEVPIPTHVLDPFVLFRERVSQGPVSVVSYGRGRSELPSRQSVCRMFDRYQGVLLFDCDVTFGSSGAPVFTHKNGRGQIVSVISSVGQYDGRRVSFGMALPQLVAELKQQMRANATSPRAEHRRVTVTNGVSRTQRTGGAKFVRPGGS</sequence>
<gene>
    <name evidence="4" type="ORF">MUB52_22655</name>
</gene>
<feature type="signal peptide" evidence="2">
    <location>
        <begin position="1"/>
        <end position="21"/>
    </location>
</feature>
<dbReference type="PROSITE" id="PS50240">
    <property type="entry name" value="TRYPSIN_DOM"/>
    <property type="match status" value="1"/>
</dbReference>
<evidence type="ECO:0000313" key="5">
    <source>
        <dbReference type="Proteomes" id="UP001208690"/>
    </source>
</evidence>
<reference evidence="4 5" key="1">
    <citation type="submission" date="2022-04" db="EMBL/GenBank/DDBJ databases">
        <title>Roseobacter sp. WL0113 is a bacterium isolated from neritic sediment.</title>
        <authorList>
            <person name="Wang L."/>
            <person name="He W."/>
            <person name="Zhang D.-F."/>
        </authorList>
    </citation>
    <scope>NUCLEOTIDE SEQUENCE [LARGE SCALE GENOMIC DNA]</scope>
    <source>
        <strain evidence="4 5">WL0113</strain>
    </source>
</reference>
<dbReference type="Pfam" id="PF13365">
    <property type="entry name" value="Trypsin_2"/>
    <property type="match status" value="1"/>
</dbReference>
<dbReference type="PANTHER" id="PTHR15462:SF8">
    <property type="entry name" value="SERINE PROTEASE"/>
    <property type="match status" value="1"/>
</dbReference>
<dbReference type="InterPro" id="IPR001254">
    <property type="entry name" value="Trypsin_dom"/>
</dbReference>
<dbReference type="InterPro" id="IPR043504">
    <property type="entry name" value="Peptidase_S1_PA_chymotrypsin"/>
</dbReference>
<dbReference type="SUPFAM" id="SSF50494">
    <property type="entry name" value="Trypsin-like serine proteases"/>
    <property type="match status" value="1"/>
</dbReference>
<dbReference type="RefSeq" id="WP_263846447.1">
    <property type="nucleotide sequence ID" value="NZ_JALIEB010000033.1"/>
</dbReference>
<evidence type="ECO:0000313" key="4">
    <source>
        <dbReference type="EMBL" id="MCV3274242.1"/>
    </source>
</evidence>
<organism evidence="4 5">
    <name type="scientific">Roseobacter sinensis</name>
    <dbReference type="NCBI Taxonomy" id="2931391"/>
    <lineage>
        <taxon>Bacteria</taxon>
        <taxon>Pseudomonadati</taxon>
        <taxon>Pseudomonadota</taxon>
        <taxon>Alphaproteobacteria</taxon>
        <taxon>Rhodobacterales</taxon>
        <taxon>Roseobacteraceae</taxon>
        <taxon>Roseobacter</taxon>
    </lineage>
</organism>
<proteinExistence type="predicted"/>
<dbReference type="PRINTS" id="PR00722">
    <property type="entry name" value="CHYMOTRYPSIN"/>
</dbReference>
<comment type="caution">
    <text evidence="4">The sequence shown here is derived from an EMBL/GenBank/DDBJ whole genome shotgun (WGS) entry which is preliminary data.</text>
</comment>
<keyword evidence="1 2" id="KW-0732">Signal</keyword>
<protein>
    <submittedName>
        <fullName evidence="4">Trypsin-like peptidase domain-containing protein</fullName>
    </submittedName>
</protein>
<dbReference type="InterPro" id="IPR050966">
    <property type="entry name" value="Glutamyl_endopeptidase"/>
</dbReference>
<dbReference type="PANTHER" id="PTHR15462">
    <property type="entry name" value="SERINE PROTEASE"/>
    <property type="match status" value="1"/>
</dbReference>
<dbReference type="InterPro" id="IPR009003">
    <property type="entry name" value="Peptidase_S1_PA"/>
</dbReference>